<gene>
    <name evidence="1" type="ORF">PEDI_25780</name>
</gene>
<dbReference type="EMBL" id="BQKE01000001">
    <property type="protein sequence ID" value="GJM62026.1"/>
    <property type="molecule type" value="Genomic_DNA"/>
</dbReference>
<evidence type="ECO:0000313" key="2">
    <source>
        <dbReference type="Proteomes" id="UP001310022"/>
    </source>
</evidence>
<reference evidence="1 2" key="1">
    <citation type="submission" date="2021-12" db="EMBL/GenBank/DDBJ databases">
        <title>Genome sequencing of bacteria with rrn-lacking chromosome and rrn-plasmid.</title>
        <authorList>
            <person name="Anda M."/>
            <person name="Iwasaki W."/>
        </authorList>
    </citation>
    <scope>NUCLEOTIDE SEQUENCE [LARGE SCALE GENOMIC DNA]</scope>
    <source>
        <strain evidence="1 2">NBRC 15940</strain>
    </source>
</reference>
<keyword evidence="2" id="KW-1185">Reference proteome</keyword>
<evidence type="ECO:0000313" key="1">
    <source>
        <dbReference type="EMBL" id="GJM62026.1"/>
    </source>
</evidence>
<accession>A0AAN4VZP1</accession>
<name>A0AAN4VZP1_9BACT</name>
<dbReference type="Proteomes" id="UP001310022">
    <property type="component" value="Unassembled WGS sequence"/>
</dbReference>
<protein>
    <submittedName>
        <fullName evidence="1">Uncharacterized protein</fullName>
    </submittedName>
</protein>
<dbReference type="AlphaFoldDB" id="A0AAN4VZP1"/>
<comment type="caution">
    <text evidence="1">The sequence shown here is derived from an EMBL/GenBank/DDBJ whole genome shotgun (WGS) entry which is preliminary data.</text>
</comment>
<proteinExistence type="predicted"/>
<organism evidence="1 2">
    <name type="scientific">Persicobacter diffluens</name>
    <dbReference type="NCBI Taxonomy" id="981"/>
    <lineage>
        <taxon>Bacteria</taxon>
        <taxon>Pseudomonadati</taxon>
        <taxon>Bacteroidota</taxon>
        <taxon>Cytophagia</taxon>
        <taxon>Cytophagales</taxon>
        <taxon>Persicobacteraceae</taxon>
        <taxon>Persicobacter</taxon>
    </lineage>
</organism>
<sequence>MAHLMVLLLSTLLVVAGPVVQSYMSSDLAEAQEVVVGESEESEGQPVPAADLVLKPFQAISSFSLHFFAIDAIIAPQTDMQLVRSAIFHRLSIYNASFLLRLLECQLAPNAP</sequence>